<proteinExistence type="predicted"/>
<evidence type="ECO:0000313" key="2">
    <source>
        <dbReference type="EMBL" id="SME87815.1"/>
    </source>
</evidence>
<dbReference type="NCBIfam" id="TIGR02459">
    <property type="entry name" value="CbtB"/>
    <property type="match status" value="1"/>
</dbReference>
<dbReference type="RefSeq" id="WP_085120395.1">
    <property type="nucleotide sequence ID" value="NZ_FWZX01000001.1"/>
</dbReference>
<keyword evidence="3" id="KW-1185">Reference proteome</keyword>
<dbReference type="Proteomes" id="UP000192917">
    <property type="component" value="Unassembled WGS sequence"/>
</dbReference>
<accession>A0A1Y6B360</accession>
<sequence length="63" mass="6950">MAYLNDTTQEQTRARSERSVAVLSATLAILFGLFLVWGVGFASPMTIHNAAHDSRHSFAFPCH</sequence>
<keyword evidence="1" id="KW-0812">Transmembrane</keyword>
<dbReference type="EMBL" id="FWZX01000001">
    <property type="protein sequence ID" value="SME87815.1"/>
    <property type="molecule type" value="Genomic_DNA"/>
</dbReference>
<keyword evidence="1" id="KW-1133">Transmembrane helix</keyword>
<dbReference type="InterPro" id="IPR012667">
    <property type="entry name" value="CbtB_put"/>
</dbReference>
<keyword evidence="1" id="KW-0472">Membrane</keyword>
<name>A0A1Y6B360_9PROT</name>
<dbReference type="Pfam" id="PF09489">
    <property type="entry name" value="CbtB"/>
    <property type="match status" value="1"/>
</dbReference>
<feature type="transmembrane region" description="Helical" evidence="1">
    <location>
        <begin position="20"/>
        <end position="39"/>
    </location>
</feature>
<evidence type="ECO:0000256" key="1">
    <source>
        <dbReference type="SAM" id="Phobius"/>
    </source>
</evidence>
<reference evidence="2 3" key="1">
    <citation type="submission" date="2017-04" db="EMBL/GenBank/DDBJ databases">
        <authorList>
            <person name="Afonso C.L."/>
            <person name="Miller P.J."/>
            <person name="Scott M.A."/>
            <person name="Spackman E."/>
            <person name="Goraichik I."/>
            <person name="Dimitrov K.M."/>
            <person name="Suarez D.L."/>
            <person name="Swayne D.E."/>
        </authorList>
    </citation>
    <scope>NUCLEOTIDE SEQUENCE [LARGE SCALE GENOMIC DNA]</scope>
    <source>
        <strain evidence="2 3">USBA 355</strain>
    </source>
</reference>
<organism evidence="2 3">
    <name type="scientific">Tistlia consotensis USBA 355</name>
    <dbReference type="NCBI Taxonomy" id="560819"/>
    <lineage>
        <taxon>Bacteria</taxon>
        <taxon>Pseudomonadati</taxon>
        <taxon>Pseudomonadota</taxon>
        <taxon>Alphaproteobacteria</taxon>
        <taxon>Rhodospirillales</taxon>
        <taxon>Rhodovibrionaceae</taxon>
        <taxon>Tistlia</taxon>
    </lineage>
</organism>
<evidence type="ECO:0000313" key="3">
    <source>
        <dbReference type="Proteomes" id="UP000192917"/>
    </source>
</evidence>
<dbReference type="STRING" id="560819.SAMN05428998_10118"/>
<gene>
    <name evidence="2" type="ORF">SAMN05428998_10118</name>
</gene>
<dbReference type="AlphaFoldDB" id="A0A1Y6B360"/>
<protein>
    <submittedName>
        <fullName evidence="2">Cobalt transporter subunit CbtB</fullName>
    </submittedName>
</protein>